<evidence type="ECO:0000256" key="16">
    <source>
        <dbReference type="SAM" id="SignalP"/>
    </source>
</evidence>
<keyword evidence="7 16" id="KW-0732">Signal</keyword>
<dbReference type="InterPro" id="IPR000531">
    <property type="entry name" value="Beta-barrel_TonB"/>
</dbReference>
<evidence type="ECO:0000256" key="12">
    <source>
        <dbReference type="ARBA" id="ARBA00023170"/>
    </source>
</evidence>
<dbReference type="PANTHER" id="PTHR32552">
    <property type="entry name" value="FERRICHROME IRON RECEPTOR-RELATED"/>
    <property type="match status" value="1"/>
</dbReference>
<dbReference type="PROSITE" id="PS52016">
    <property type="entry name" value="TONB_DEPENDENT_REC_3"/>
    <property type="match status" value="1"/>
</dbReference>
<keyword evidence="11 14" id="KW-0472">Membrane</keyword>
<evidence type="ECO:0000256" key="13">
    <source>
        <dbReference type="ARBA" id="ARBA00023237"/>
    </source>
</evidence>
<dbReference type="EMBL" id="JBIGHZ010000006">
    <property type="protein sequence ID" value="MFG6449802.1"/>
    <property type="molecule type" value="Genomic_DNA"/>
</dbReference>
<evidence type="ECO:0000259" key="18">
    <source>
        <dbReference type="Pfam" id="PF07715"/>
    </source>
</evidence>
<dbReference type="InterPro" id="IPR010105">
    <property type="entry name" value="TonB_sidphr_rcpt"/>
</dbReference>
<keyword evidence="12 19" id="KW-0675">Receptor</keyword>
<accession>A0ABW7FZS1</accession>
<keyword evidence="13 14" id="KW-0998">Cell outer membrane</keyword>
<evidence type="ECO:0000256" key="14">
    <source>
        <dbReference type="PROSITE-ProRule" id="PRU01360"/>
    </source>
</evidence>
<keyword evidence="5" id="KW-0410">Iron transport</keyword>
<evidence type="ECO:0000256" key="10">
    <source>
        <dbReference type="ARBA" id="ARBA00023077"/>
    </source>
</evidence>
<dbReference type="Gene3D" id="2.170.130.10">
    <property type="entry name" value="TonB-dependent receptor, plug domain"/>
    <property type="match status" value="1"/>
</dbReference>
<dbReference type="InterPro" id="IPR036942">
    <property type="entry name" value="Beta-barrel_TonB_sf"/>
</dbReference>
<reference evidence="19 20" key="1">
    <citation type="submission" date="2024-08" db="EMBL/GenBank/DDBJ databases">
        <authorList>
            <person name="Lu H."/>
        </authorList>
    </citation>
    <scope>NUCLEOTIDE SEQUENCE [LARGE SCALE GENOMIC DNA]</scope>
    <source>
        <strain evidence="19 20">BYS180W</strain>
    </source>
</reference>
<evidence type="ECO:0000256" key="11">
    <source>
        <dbReference type="ARBA" id="ARBA00023136"/>
    </source>
</evidence>
<keyword evidence="6 14" id="KW-0812">Transmembrane</keyword>
<keyword evidence="3 14" id="KW-0813">Transport</keyword>
<sequence>MSPKNPRTRPTLSRHSIVAMAAQAALCGGTLLTAAQAQTPEPATESSLPLVKVRAGRDDETASGAVGGLAARRSATATKTDTLLSETPRSISVITREQIEAQNPLTMHEALGYTPGVFAPPLATSSVDSTSSFSVRGFRASDGEVFFQDGTRAKFSGWWSYNGYEPYAFERIEVLRGPASILYGQGQPNGTINMVSKRPTTSALRELGAEVGSFSQKKLTADVSGALDDAGIWSYRVTALARDGGTQIEHAQDNRLFLAAALAWRPSAKTELILRASVQRNEGEPNNNLPAEGTLLANPNGKIPRHRAINANNDAHYDSKNLGWEFEHRLDDVWTMRSVMRMNQTTGRREAAKFIGLGDDKRTAQRSVTNYWSLGGNYNVTLDNNVQARFSTGSVEHLVLAGLDYARQKDGWQLGDGTAAPLDLFNPVYTPVTYLRTPVWERTANDQQLGLYVQDQLKIDKRWIVSIGGRKDWAKNWTLSGDPGAAVSDGPTQKDDALTWQTGAAYVFDGGLTPYLSYAESYVPTLGTNLTGQFLKPETGRQYEAGLKYQPVNGRLSVTAAVFDILRQNVLGPDPANPNNRLQRGEVASRGFEFEARGELSRELSLIGSYAYTKTEVTKSDQADRGKELMQSPRHAGSLWLDYAPSDVAGLSIGAGVRYVGATWGDDVNTLRVPGYTLVDLALRYDLGKLNGSLKGTQAYLNVKNLTDKTYLTCFYGNCLYGIERSVAAGLRYQW</sequence>
<organism evidence="19 20">
    <name type="scientific">Roseateles rivi</name>
    <dbReference type="NCBI Taxonomy" id="3299028"/>
    <lineage>
        <taxon>Bacteria</taxon>
        <taxon>Pseudomonadati</taxon>
        <taxon>Pseudomonadota</taxon>
        <taxon>Betaproteobacteria</taxon>
        <taxon>Burkholderiales</taxon>
        <taxon>Sphaerotilaceae</taxon>
        <taxon>Roseateles</taxon>
    </lineage>
</organism>
<feature type="signal peptide" evidence="16">
    <location>
        <begin position="1"/>
        <end position="21"/>
    </location>
</feature>
<dbReference type="NCBIfam" id="TIGR01783">
    <property type="entry name" value="TonB-siderophor"/>
    <property type="match status" value="1"/>
</dbReference>
<dbReference type="Pfam" id="PF07715">
    <property type="entry name" value="Plug"/>
    <property type="match status" value="1"/>
</dbReference>
<evidence type="ECO:0000256" key="9">
    <source>
        <dbReference type="ARBA" id="ARBA00023065"/>
    </source>
</evidence>
<evidence type="ECO:0000256" key="1">
    <source>
        <dbReference type="ARBA" id="ARBA00004571"/>
    </source>
</evidence>
<keyword evidence="9" id="KW-0406">Ion transport</keyword>
<dbReference type="Gene3D" id="2.40.170.20">
    <property type="entry name" value="TonB-dependent receptor, beta-barrel domain"/>
    <property type="match status" value="1"/>
</dbReference>
<keyword evidence="8" id="KW-0408">Iron</keyword>
<evidence type="ECO:0000313" key="20">
    <source>
        <dbReference type="Proteomes" id="UP001606099"/>
    </source>
</evidence>
<evidence type="ECO:0000256" key="7">
    <source>
        <dbReference type="ARBA" id="ARBA00022729"/>
    </source>
</evidence>
<keyword evidence="20" id="KW-1185">Reference proteome</keyword>
<comment type="subcellular location">
    <subcellularLocation>
        <location evidence="1 14">Cell outer membrane</location>
        <topology evidence="1 14">Multi-pass membrane protein</topology>
    </subcellularLocation>
</comment>
<evidence type="ECO:0000256" key="5">
    <source>
        <dbReference type="ARBA" id="ARBA00022496"/>
    </source>
</evidence>
<dbReference type="Pfam" id="PF00593">
    <property type="entry name" value="TonB_dep_Rec_b-barrel"/>
    <property type="match status" value="1"/>
</dbReference>
<evidence type="ECO:0000256" key="4">
    <source>
        <dbReference type="ARBA" id="ARBA00022452"/>
    </source>
</evidence>
<evidence type="ECO:0000256" key="2">
    <source>
        <dbReference type="ARBA" id="ARBA00009810"/>
    </source>
</evidence>
<dbReference type="SUPFAM" id="SSF56935">
    <property type="entry name" value="Porins"/>
    <property type="match status" value="1"/>
</dbReference>
<evidence type="ECO:0000256" key="6">
    <source>
        <dbReference type="ARBA" id="ARBA00022692"/>
    </source>
</evidence>
<evidence type="ECO:0000313" key="19">
    <source>
        <dbReference type="EMBL" id="MFG6449802.1"/>
    </source>
</evidence>
<evidence type="ECO:0000256" key="15">
    <source>
        <dbReference type="RuleBase" id="RU003357"/>
    </source>
</evidence>
<gene>
    <name evidence="19" type="ORF">ACG0Z6_16370</name>
</gene>
<dbReference type="CDD" id="cd01347">
    <property type="entry name" value="ligand_gated_channel"/>
    <property type="match status" value="1"/>
</dbReference>
<dbReference type="InterPro" id="IPR037066">
    <property type="entry name" value="Plug_dom_sf"/>
</dbReference>
<feature type="domain" description="TonB-dependent receptor-like beta-barrel" evidence="17">
    <location>
        <begin position="270"/>
        <end position="706"/>
    </location>
</feature>
<dbReference type="Proteomes" id="UP001606099">
    <property type="component" value="Unassembled WGS sequence"/>
</dbReference>
<evidence type="ECO:0000256" key="8">
    <source>
        <dbReference type="ARBA" id="ARBA00023004"/>
    </source>
</evidence>
<evidence type="ECO:0000256" key="3">
    <source>
        <dbReference type="ARBA" id="ARBA00022448"/>
    </source>
</evidence>
<comment type="similarity">
    <text evidence="2 14 15">Belongs to the TonB-dependent receptor family.</text>
</comment>
<keyword evidence="10 15" id="KW-0798">TonB box</keyword>
<name>A0ABW7FZS1_9BURK</name>
<dbReference type="RefSeq" id="WP_394463372.1">
    <property type="nucleotide sequence ID" value="NZ_JBIGHZ010000006.1"/>
</dbReference>
<proteinExistence type="inferred from homology"/>
<feature type="domain" description="TonB-dependent receptor plug" evidence="18">
    <location>
        <begin position="85"/>
        <end position="191"/>
    </location>
</feature>
<keyword evidence="4 14" id="KW-1134">Transmembrane beta strand</keyword>
<dbReference type="PANTHER" id="PTHR32552:SF68">
    <property type="entry name" value="FERRICHROME OUTER MEMBRANE TRANSPORTER_PHAGE RECEPTOR"/>
    <property type="match status" value="1"/>
</dbReference>
<feature type="chain" id="PRO_5047306641" evidence="16">
    <location>
        <begin position="22"/>
        <end position="735"/>
    </location>
</feature>
<protein>
    <submittedName>
        <fullName evidence="19">TonB-dependent siderophore receptor</fullName>
    </submittedName>
</protein>
<evidence type="ECO:0000259" key="17">
    <source>
        <dbReference type="Pfam" id="PF00593"/>
    </source>
</evidence>
<comment type="caution">
    <text evidence="19">The sequence shown here is derived from an EMBL/GenBank/DDBJ whole genome shotgun (WGS) entry which is preliminary data.</text>
</comment>
<dbReference type="InterPro" id="IPR039426">
    <property type="entry name" value="TonB-dep_rcpt-like"/>
</dbReference>
<dbReference type="InterPro" id="IPR012910">
    <property type="entry name" value="Plug_dom"/>
</dbReference>